<dbReference type="InterPro" id="IPR014729">
    <property type="entry name" value="Rossmann-like_a/b/a_fold"/>
</dbReference>
<dbReference type="SUPFAM" id="SSF52402">
    <property type="entry name" value="Adenine nucleotide alpha hydrolases-like"/>
    <property type="match status" value="2"/>
</dbReference>
<dbReference type="InterPro" id="IPR006015">
    <property type="entry name" value="Universal_stress_UspA"/>
</dbReference>
<dbReference type="STRING" id="1763535.LPB072_06170"/>
<dbReference type="RefSeq" id="WP_066092802.1">
    <property type="nucleotide sequence ID" value="NZ_CP017476.1"/>
</dbReference>
<dbReference type="Gene3D" id="3.40.50.620">
    <property type="entry name" value="HUPs"/>
    <property type="match status" value="2"/>
</dbReference>
<organism evidence="3 6">
    <name type="scientific">Hydrogenophaga crassostreae</name>
    <dbReference type="NCBI Taxonomy" id="1763535"/>
    <lineage>
        <taxon>Bacteria</taxon>
        <taxon>Pseudomonadati</taxon>
        <taxon>Pseudomonadota</taxon>
        <taxon>Betaproteobacteria</taxon>
        <taxon>Burkholderiales</taxon>
        <taxon>Comamonadaceae</taxon>
        <taxon>Hydrogenophaga</taxon>
    </lineage>
</organism>
<gene>
    <name evidence="3" type="ORF">LPB072_06170</name>
    <name evidence="4" type="ORF">LPB72_15655</name>
</gene>
<dbReference type="CDD" id="cd00293">
    <property type="entry name" value="USP-like"/>
    <property type="match status" value="2"/>
</dbReference>
<evidence type="ECO:0000313" key="3">
    <source>
        <dbReference type="EMBL" id="AOW12495.1"/>
    </source>
</evidence>
<feature type="domain" description="UspA" evidence="2">
    <location>
        <begin position="159"/>
        <end position="298"/>
    </location>
</feature>
<proteinExistence type="inferred from homology"/>
<protein>
    <recommendedName>
        <fullName evidence="2">UspA domain-containing protein</fullName>
    </recommendedName>
</protein>
<keyword evidence="5" id="KW-1185">Reference proteome</keyword>
<evidence type="ECO:0000259" key="2">
    <source>
        <dbReference type="Pfam" id="PF00582"/>
    </source>
</evidence>
<accession>A0A162VU71</accession>
<dbReference type="KEGG" id="hyl:LPB072_06170"/>
<reference evidence="3 6" key="2">
    <citation type="submission" date="2016-10" db="EMBL/GenBank/DDBJ databases">
        <title>Hydorgenophaga sp. LPB0072 isolated from gastropod.</title>
        <authorList>
            <person name="Kim E."/>
            <person name="Yi H."/>
        </authorList>
    </citation>
    <scope>NUCLEOTIDE SEQUENCE [LARGE SCALE GENOMIC DNA]</scope>
    <source>
        <strain evidence="3 6">LPB0072</strain>
    </source>
</reference>
<dbReference type="EMBL" id="CP017476">
    <property type="protein sequence ID" value="AOW12495.1"/>
    <property type="molecule type" value="Genomic_DNA"/>
</dbReference>
<dbReference type="Proteomes" id="UP000185680">
    <property type="component" value="Chromosome"/>
</dbReference>
<comment type="similarity">
    <text evidence="1">Belongs to the universal stress protein A family.</text>
</comment>
<sequence>MTPMPPSTPQRLLIATDFSAASTLAGQRAAQIARQSQGQLRLQHVMNNNLLEDLRAWMVPGQPWQERVHQQAKAALKAQASQLQESAGSMAPIETRLTDGPPVQMITEAAREWPADLLVVGARGDNPLHHLLIGTTAERLLSKADRPLLVVRSEPEGDYRRVLLPMDFSPWSEIAIPLARAMAPGAHLVLMHSFSIPFEEKLRFAGVDDDTLSHYRERARQGARDHLNALVDRHSLQHQDFTLSLTEGDAAAHVLRVALERECDLIVIGKHGRQAAEELLLGSVTRHVLAEAHCDVLVSTHRT</sequence>
<feature type="domain" description="UspA" evidence="2">
    <location>
        <begin position="10"/>
        <end position="152"/>
    </location>
</feature>
<name>A0A162VU71_9BURK</name>
<dbReference type="Proteomes" id="UP000185657">
    <property type="component" value="Unassembled WGS sequence"/>
</dbReference>
<reference evidence="4 5" key="1">
    <citation type="submission" date="2016-02" db="EMBL/GenBank/DDBJ databases">
        <title>Draft genome sequence of Hydrogenophaga sp. LPB0072.</title>
        <authorList>
            <person name="Shin S.-K."/>
            <person name="Yi H."/>
        </authorList>
    </citation>
    <scope>NUCLEOTIDE SEQUENCE [LARGE SCALE GENOMIC DNA]</scope>
    <source>
        <strain evidence="4 5">LPB0072</strain>
    </source>
</reference>
<evidence type="ECO:0000313" key="4">
    <source>
        <dbReference type="EMBL" id="OAD40359.1"/>
    </source>
</evidence>
<evidence type="ECO:0000313" key="6">
    <source>
        <dbReference type="Proteomes" id="UP000185680"/>
    </source>
</evidence>
<dbReference type="EMBL" id="LVWD01000030">
    <property type="protein sequence ID" value="OAD40359.1"/>
    <property type="molecule type" value="Genomic_DNA"/>
</dbReference>
<dbReference type="PANTHER" id="PTHR46268">
    <property type="entry name" value="STRESS RESPONSE PROTEIN NHAX"/>
    <property type="match status" value="1"/>
</dbReference>
<dbReference type="PANTHER" id="PTHR46268:SF6">
    <property type="entry name" value="UNIVERSAL STRESS PROTEIN UP12"/>
    <property type="match status" value="1"/>
</dbReference>
<evidence type="ECO:0000313" key="5">
    <source>
        <dbReference type="Proteomes" id="UP000185657"/>
    </source>
</evidence>
<dbReference type="InterPro" id="IPR006016">
    <property type="entry name" value="UspA"/>
</dbReference>
<evidence type="ECO:0000256" key="1">
    <source>
        <dbReference type="ARBA" id="ARBA00008791"/>
    </source>
</evidence>
<dbReference type="AlphaFoldDB" id="A0A162VU71"/>
<dbReference type="Pfam" id="PF00582">
    <property type="entry name" value="Usp"/>
    <property type="match status" value="2"/>
</dbReference>
<dbReference type="PRINTS" id="PR01438">
    <property type="entry name" value="UNVRSLSTRESS"/>
</dbReference>